<feature type="domain" description="Integrase catalytic" evidence="1">
    <location>
        <begin position="106"/>
        <end position="264"/>
    </location>
</feature>
<dbReference type="InterPro" id="IPR036397">
    <property type="entry name" value="RNaseH_sf"/>
</dbReference>
<dbReference type="FunFam" id="1.10.340.70:FF:000001">
    <property type="entry name" value="Retrovirus-related Pol polyprotein from transposon gypsy-like Protein"/>
    <property type="match status" value="1"/>
</dbReference>
<dbReference type="Pfam" id="PF00665">
    <property type="entry name" value="rve"/>
    <property type="match status" value="1"/>
</dbReference>
<proteinExistence type="predicted"/>
<gene>
    <name evidence="2" type="primary">ORF204000</name>
    <name evidence="3" type="synonym">ORF204018</name>
</gene>
<evidence type="ECO:0000313" key="3">
    <source>
        <dbReference type="EMBL" id="CEK94820.1"/>
    </source>
</evidence>
<name>A0A0B7BPK8_9EUPU</name>
<dbReference type="SUPFAM" id="SSF53098">
    <property type="entry name" value="Ribonuclease H-like"/>
    <property type="match status" value="1"/>
</dbReference>
<dbReference type="InterPro" id="IPR041588">
    <property type="entry name" value="Integrase_H2C2"/>
</dbReference>
<sequence>MVSGITAAVVIHDKLCTQKGVLCMKKREDCGGDGLQIILPYSLCQIVLASIHEIGHQGHDKTLALLKSRFFWCGMTRDVSDLVKSCAICNMTKPLKKITTVYGHIIANYPLEMVAMDFIEFPRHSCGFKHVLVMTDVFTKYVVAIPTRDQTAHTVADVIQSRWIPDFGIPSKLHSDQGKGFESAVIIALCQKYGIKKSRTSAYNPRGNGICERFNRTLLAMLRSLEDSDKLEWSHHVPHVVLGYNITPHTSTGWSPYYLLYGRHPKLPINFVIEDLFNPDVQGKDDIIFHKRKLAEAHRDASDRIARFHK</sequence>
<accession>A0A0B7BPK8</accession>
<evidence type="ECO:0000313" key="2">
    <source>
        <dbReference type="EMBL" id="CEK94817.1"/>
    </source>
</evidence>
<dbReference type="EMBL" id="HACG01047955">
    <property type="protein sequence ID" value="CEK94820.1"/>
    <property type="molecule type" value="Transcribed_RNA"/>
</dbReference>
<dbReference type="FunFam" id="3.30.420.10:FF:000032">
    <property type="entry name" value="Retrovirus-related Pol polyprotein from transposon 297-like Protein"/>
    <property type="match status" value="1"/>
</dbReference>
<evidence type="ECO:0000259" key="1">
    <source>
        <dbReference type="PROSITE" id="PS50994"/>
    </source>
</evidence>
<dbReference type="PANTHER" id="PTHR37984">
    <property type="entry name" value="PROTEIN CBG26694"/>
    <property type="match status" value="1"/>
</dbReference>
<dbReference type="Pfam" id="PF17921">
    <property type="entry name" value="Integrase_H2C2"/>
    <property type="match status" value="1"/>
</dbReference>
<dbReference type="AlphaFoldDB" id="A0A0B7BPK8"/>
<dbReference type="InterPro" id="IPR050951">
    <property type="entry name" value="Retrovirus_Pol_polyprotein"/>
</dbReference>
<organism evidence="2">
    <name type="scientific">Arion vulgaris</name>
    <dbReference type="NCBI Taxonomy" id="1028688"/>
    <lineage>
        <taxon>Eukaryota</taxon>
        <taxon>Metazoa</taxon>
        <taxon>Spiralia</taxon>
        <taxon>Lophotrochozoa</taxon>
        <taxon>Mollusca</taxon>
        <taxon>Gastropoda</taxon>
        <taxon>Heterobranchia</taxon>
        <taxon>Euthyneura</taxon>
        <taxon>Panpulmonata</taxon>
        <taxon>Eupulmonata</taxon>
        <taxon>Stylommatophora</taxon>
        <taxon>Helicina</taxon>
        <taxon>Arionoidea</taxon>
        <taxon>Arionidae</taxon>
        <taxon>Arion</taxon>
    </lineage>
</organism>
<dbReference type="Gene3D" id="3.30.420.10">
    <property type="entry name" value="Ribonuclease H-like superfamily/Ribonuclease H"/>
    <property type="match status" value="1"/>
</dbReference>
<dbReference type="PROSITE" id="PS50994">
    <property type="entry name" value="INTEGRASE"/>
    <property type="match status" value="1"/>
</dbReference>
<protein>
    <recommendedName>
        <fullName evidence="1">Integrase catalytic domain-containing protein</fullName>
    </recommendedName>
</protein>
<dbReference type="Gene3D" id="1.10.340.70">
    <property type="match status" value="1"/>
</dbReference>
<dbReference type="InterPro" id="IPR001584">
    <property type="entry name" value="Integrase_cat-core"/>
</dbReference>
<dbReference type="InterPro" id="IPR012337">
    <property type="entry name" value="RNaseH-like_sf"/>
</dbReference>
<reference evidence="2" key="1">
    <citation type="submission" date="2014-12" db="EMBL/GenBank/DDBJ databases">
        <title>Insight into the proteome of Arion vulgaris.</title>
        <authorList>
            <person name="Aradska J."/>
            <person name="Bulat T."/>
            <person name="Smidak R."/>
            <person name="Sarate P."/>
            <person name="Gangsoo J."/>
            <person name="Sialana F."/>
            <person name="Bilban M."/>
            <person name="Lubec G."/>
        </authorList>
    </citation>
    <scope>NUCLEOTIDE SEQUENCE</scope>
    <source>
        <tissue evidence="2">Skin</tissue>
    </source>
</reference>
<dbReference type="GO" id="GO:0003676">
    <property type="term" value="F:nucleic acid binding"/>
    <property type="evidence" value="ECO:0007669"/>
    <property type="project" value="InterPro"/>
</dbReference>
<dbReference type="PANTHER" id="PTHR37984:SF15">
    <property type="entry name" value="INTEGRASE CATALYTIC DOMAIN-CONTAINING PROTEIN"/>
    <property type="match status" value="1"/>
</dbReference>
<dbReference type="EMBL" id="HACG01047952">
    <property type="protein sequence ID" value="CEK94817.1"/>
    <property type="molecule type" value="Transcribed_RNA"/>
</dbReference>
<dbReference type="GO" id="GO:0015074">
    <property type="term" value="P:DNA integration"/>
    <property type="evidence" value="ECO:0007669"/>
    <property type="project" value="InterPro"/>
</dbReference>